<dbReference type="KEGG" id="adin:H7849_05290"/>
<dbReference type="CDD" id="cd13403">
    <property type="entry name" value="MLTF-like"/>
    <property type="match status" value="1"/>
</dbReference>
<name>A0A7G8BLF3_9BACT</name>
<dbReference type="SUPFAM" id="SSF53850">
    <property type="entry name" value="Periplasmic binding protein-like II"/>
    <property type="match status" value="1"/>
</dbReference>
<evidence type="ECO:0000256" key="1">
    <source>
        <dbReference type="ARBA" id="ARBA00004339"/>
    </source>
</evidence>
<evidence type="ECO:0000259" key="5">
    <source>
        <dbReference type="SMART" id="SM00062"/>
    </source>
</evidence>
<dbReference type="InterPro" id="IPR023346">
    <property type="entry name" value="Lysozyme-like_dom_sf"/>
</dbReference>
<sequence>MAFHDPMALYRTLFVVLSIGCFAVSGCGKKQVPAAPEQTPKQEDSRALVPSENAASGGSGALVLPAGFGKRTGDLDEMVKERSIRALVIVNPIGFFYQAGRPQGIQYEALQEFEKFINEKENTGKLPVKVVFLPMRPDQLESALTQGLGDIIAQGIVITPEREQRVAFSVPIQKDVAQVVVTGPALANVSSFDDLAGKSIYVNPLTTYYDNLKKVSDAQQKAGKQPLTIKAADNNLFDDDLIEMVNAGLIPATVTIKPRADLWAQVLPNIKSHPELVVASGLDIGWVMRKNNPQLKQAVDEFAQTHVVGTSFGNTLLRRYLQNTKWITNSTSAEELQKFNSYIEFFKKYAAEYNFDYLMLAAQGYQESLFDQDKKSHVGAVGVMQVIPKLAAANPIDIPNVGNADGNIHAGVKMLRNIADTYFNDPGIDPLNKTLFVFASYNAGPNRIVRLRKKAQDDGLDPNKWFGNVELEVAKEVGQETVTYVGNIYKYYVAYKLTSEQKQQQPQAPATK</sequence>
<organism evidence="6 7">
    <name type="scientific">Alloacidobacterium dinghuense</name>
    <dbReference type="NCBI Taxonomy" id="2763107"/>
    <lineage>
        <taxon>Bacteria</taxon>
        <taxon>Pseudomonadati</taxon>
        <taxon>Acidobacteriota</taxon>
        <taxon>Terriglobia</taxon>
        <taxon>Terriglobales</taxon>
        <taxon>Acidobacteriaceae</taxon>
        <taxon>Alloacidobacterium</taxon>
    </lineage>
</organism>
<evidence type="ECO:0000256" key="4">
    <source>
        <dbReference type="SAM" id="MobiDB-lite"/>
    </source>
</evidence>
<gene>
    <name evidence="6" type="ORF">H7849_05290</name>
</gene>
<dbReference type="SMART" id="SM00062">
    <property type="entry name" value="PBPb"/>
    <property type="match status" value="1"/>
</dbReference>
<evidence type="ECO:0000256" key="3">
    <source>
        <dbReference type="ARBA" id="ARBA00023237"/>
    </source>
</evidence>
<keyword evidence="2" id="KW-0732">Signal</keyword>
<dbReference type="RefSeq" id="WP_186744749.1">
    <property type="nucleotide sequence ID" value="NZ_CP060394.1"/>
</dbReference>
<keyword evidence="7" id="KW-1185">Reference proteome</keyword>
<proteinExistence type="predicted"/>
<dbReference type="PANTHER" id="PTHR35936:SF19">
    <property type="entry name" value="AMINO-ACID-BINDING PROTEIN YXEM-RELATED"/>
    <property type="match status" value="1"/>
</dbReference>
<dbReference type="Proteomes" id="UP000515312">
    <property type="component" value="Chromosome"/>
</dbReference>
<dbReference type="Pfam" id="PF01464">
    <property type="entry name" value="SLT"/>
    <property type="match status" value="1"/>
</dbReference>
<feature type="region of interest" description="Disordered" evidence="4">
    <location>
        <begin position="32"/>
        <end position="56"/>
    </location>
</feature>
<keyword evidence="3" id="KW-0472">Membrane</keyword>
<evidence type="ECO:0000313" key="7">
    <source>
        <dbReference type="Proteomes" id="UP000515312"/>
    </source>
</evidence>
<dbReference type="PANTHER" id="PTHR35936">
    <property type="entry name" value="MEMBRANE-BOUND LYTIC MUREIN TRANSGLYCOSYLASE F"/>
    <property type="match status" value="1"/>
</dbReference>
<comment type="subcellular location">
    <subcellularLocation>
        <location evidence="1">Cell outer membrane</location>
        <topology evidence="1">Peripheral membrane protein</topology>
    </subcellularLocation>
</comment>
<dbReference type="Pfam" id="PF00497">
    <property type="entry name" value="SBP_bac_3"/>
    <property type="match status" value="1"/>
</dbReference>
<keyword evidence="3" id="KW-0998">Cell outer membrane</keyword>
<reference evidence="6 7" key="1">
    <citation type="submission" date="2020-08" db="EMBL/GenBank/DDBJ databases">
        <title>Edaphobacter telluris sp. nov. and Acidobacterium dinghuensis sp. nov., two acidobacteria isolated from forest soil.</title>
        <authorList>
            <person name="Fu J."/>
            <person name="Qiu L."/>
        </authorList>
    </citation>
    <scope>NUCLEOTIDE SEQUENCE [LARGE SCALE GENOMIC DNA]</scope>
    <source>
        <strain evidence="6">4Y35</strain>
    </source>
</reference>
<dbReference type="InterPro" id="IPR008258">
    <property type="entry name" value="Transglycosylase_SLT_dom_1"/>
</dbReference>
<accession>A0A7G8BLF3</accession>
<evidence type="ECO:0000313" key="6">
    <source>
        <dbReference type="EMBL" id="QNI33373.1"/>
    </source>
</evidence>
<dbReference type="SUPFAM" id="SSF53955">
    <property type="entry name" value="Lysozyme-like"/>
    <property type="match status" value="1"/>
</dbReference>
<dbReference type="InterPro" id="IPR001638">
    <property type="entry name" value="Solute-binding_3/MltF_N"/>
</dbReference>
<dbReference type="AlphaFoldDB" id="A0A7G8BLF3"/>
<dbReference type="GO" id="GO:0009279">
    <property type="term" value="C:cell outer membrane"/>
    <property type="evidence" value="ECO:0007669"/>
    <property type="project" value="UniProtKB-SubCell"/>
</dbReference>
<dbReference type="Gene3D" id="3.40.190.10">
    <property type="entry name" value="Periplasmic binding protein-like II"/>
    <property type="match status" value="2"/>
</dbReference>
<dbReference type="Gene3D" id="1.10.530.10">
    <property type="match status" value="1"/>
</dbReference>
<dbReference type="EMBL" id="CP060394">
    <property type="protein sequence ID" value="QNI33373.1"/>
    <property type="molecule type" value="Genomic_DNA"/>
</dbReference>
<feature type="domain" description="Solute-binding protein family 3/N-terminal" evidence="5">
    <location>
        <begin position="83"/>
        <end position="324"/>
    </location>
</feature>
<dbReference type="CDD" id="cd01009">
    <property type="entry name" value="PBP2_YfhD_N"/>
    <property type="match status" value="1"/>
</dbReference>
<evidence type="ECO:0000256" key="2">
    <source>
        <dbReference type="ARBA" id="ARBA00022729"/>
    </source>
</evidence>
<protein>
    <submittedName>
        <fullName evidence="6">Lytic transglycosylase F</fullName>
    </submittedName>
</protein>